<keyword evidence="3 4" id="KW-0472">Membrane</keyword>
<dbReference type="InterPro" id="IPR013783">
    <property type="entry name" value="Ig-like_fold"/>
</dbReference>
<keyword evidence="5" id="KW-0732">Signal</keyword>
<evidence type="ECO:0000313" key="8">
    <source>
        <dbReference type="Proteomes" id="UP001187415"/>
    </source>
</evidence>
<sequence>MNFHHVLLFCFFSALCGGHTRRARAASFETGTEGQSLTVVCRFSLHGSRKSFCRGECEGTNVLIETSEDKAHSGKYSIEYHGAVLSHGTFFVTIRRLTKSDSGRYKCHLKGTLYDLYDDIELVVKDAAPTSTTHPKPTTVPGTGKQVAAVDSGFVLPLVICLPLVVLLLVLVLLLLHKLRSKRNFDGLNTGGNSDISPYEVYIPPPTCHESTYQSLDLASRDRNQIYCTIIHAAPT</sequence>
<dbReference type="InterPro" id="IPR050671">
    <property type="entry name" value="CD300_family_receptors"/>
</dbReference>
<keyword evidence="8" id="KW-1185">Reference proteome</keyword>
<dbReference type="InterPro" id="IPR003599">
    <property type="entry name" value="Ig_sub"/>
</dbReference>
<dbReference type="AlphaFoldDB" id="A0AA88N2Y7"/>
<dbReference type="GO" id="GO:0070374">
    <property type="term" value="P:positive regulation of ERK1 and ERK2 cascade"/>
    <property type="evidence" value="ECO:0007669"/>
    <property type="project" value="TreeGrafter"/>
</dbReference>
<gene>
    <name evidence="7" type="ORF">Q5P01_007121</name>
</gene>
<evidence type="ECO:0000256" key="2">
    <source>
        <dbReference type="ARBA" id="ARBA00022692"/>
    </source>
</evidence>
<organism evidence="7 8">
    <name type="scientific">Channa striata</name>
    <name type="common">Snakehead murrel</name>
    <name type="synonym">Ophicephalus striatus</name>
    <dbReference type="NCBI Taxonomy" id="64152"/>
    <lineage>
        <taxon>Eukaryota</taxon>
        <taxon>Metazoa</taxon>
        <taxon>Chordata</taxon>
        <taxon>Craniata</taxon>
        <taxon>Vertebrata</taxon>
        <taxon>Euteleostomi</taxon>
        <taxon>Actinopterygii</taxon>
        <taxon>Neopterygii</taxon>
        <taxon>Teleostei</taxon>
        <taxon>Neoteleostei</taxon>
        <taxon>Acanthomorphata</taxon>
        <taxon>Anabantaria</taxon>
        <taxon>Anabantiformes</taxon>
        <taxon>Channoidei</taxon>
        <taxon>Channidae</taxon>
        <taxon>Channa</taxon>
    </lineage>
</organism>
<evidence type="ECO:0000313" key="7">
    <source>
        <dbReference type="EMBL" id="KAK2850845.1"/>
    </source>
</evidence>
<feature type="domain" description="Immunoglobulin" evidence="6">
    <location>
        <begin position="26"/>
        <end position="125"/>
    </location>
</feature>
<comment type="subcellular location">
    <subcellularLocation>
        <location evidence="1">Membrane</location>
    </subcellularLocation>
</comment>
<dbReference type="InterPro" id="IPR013106">
    <property type="entry name" value="Ig_V-set"/>
</dbReference>
<dbReference type="PANTHER" id="PTHR11860:SF54">
    <property type="entry name" value="TRIGGERING RECEPTOR EXPRESSED ON MYELOID CELLS 2"/>
    <property type="match status" value="1"/>
</dbReference>
<feature type="chain" id="PRO_5041684155" description="Immunoglobulin domain-containing protein" evidence="5">
    <location>
        <begin position="19"/>
        <end position="236"/>
    </location>
</feature>
<evidence type="ECO:0000256" key="5">
    <source>
        <dbReference type="SAM" id="SignalP"/>
    </source>
</evidence>
<feature type="transmembrane region" description="Helical" evidence="4">
    <location>
        <begin position="154"/>
        <end position="176"/>
    </location>
</feature>
<dbReference type="PANTHER" id="PTHR11860">
    <property type="entry name" value="POLYMERIC-IMMUNOGLOBULIN RECEPTOR"/>
    <property type="match status" value="1"/>
</dbReference>
<dbReference type="SMART" id="SM00409">
    <property type="entry name" value="IG"/>
    <property type="match status" value="1"/>
</dbReference>
<dbReference type="SUPFAM" id="SSF48726">
    <property type="entry name" value="Immunoglobulin"/>
    <property type="match status" value="1"/>
</dbReference>
<comment type="caution">
    <text evidence="7">The sequence shown here is derived from an EMBL/GenBank/DDBJ whole genome shotgun (WGS) entry which is preliminary data.</text>
</comment>
<reference evidence="7" key="1">
    <citation type="submission" date="2023-07" db="EMBL/GenBank/DDBJ databases">
        <title>Chromosome-level Genome Assembly of Striped Snakehead (Channa striata).</title>
        <authorList>
            <person name="Liu H."/>
        </authorList>
    </citation>
    <scope>NUCLEOTIDE SEQUENCE</scope>
    <source>
        <strain evidence="7">Gz</strain>
        <tissue evidence="7">Muscle</tissue>
    </source>
</reference>
<evidence type="ECO:0000256" key="1">
    <source>
        <dbReference type="ARBA" id="ARBA00004370"/>
    </source>
</evidence>
<dbReference type="GO" id="GO:0060100">
    <property type="term" value="P:positive regulation of phagocytosis, engulfment"/>
    <property type="evidence" value="ECO:0007669"/>
    <property type="project" value="TreeGrafter"/>
</dbReference>
<proteinExistence type="predicted"/>
<dbReference type="GO" id="GO:0004888">
    <property type="term" value="F:transmembrane signaling receptor activity"/>
    <property type="evidence" value="ECO:0007669"/>
    <property type="project" value="TreeGrafter"/>
</dbReference>
<dbReference type="Proteomes" id="UP001187415">
    <property type="component" value="Unassembled WGS sequence"/>
</dbReference>
<name>A0AA88N2Y7_CHASR</name>
<dbReference type="Pfam" id="PF07686">
    <property type="entry name" value="V-set"/>
    <property type="match status" value="1"/>
</dbReference>
<evidence type="ECO:0000256" key="3">
    <source>
        <dbReference type="ARBA" id="ARBA00023136"/>
    </source>
</evidence>
<evidence type="ECO:0000256" key="4">
    <source>
        <dbReference type="SAM" id="Phobius"/>
    </source>
</evidence>
<protein>
    <recommendedName>
        <fullName evidence="6">Immunoglobulin domain-containing protein</fullName>
    </recommendedName>
</protein>
<accession>A0AA88N2Y7</accession>
<dbReference type="InterPro" id="IPR036179">
    <property type="entry name" value="Ig-like_dom_sf"/>
</dbReference>
<dbReference type="GO" id="GO:0005886">
    <property type="term" value="C:plasma membrane"/>
    <property type="evidence" value="ECO:0007669"/>
    <property type="project" value="TreeGrafter"/>
</dbReference>
<keyword evidence="4" id="KW-1133">Transmembrane helix</keyword>
<keyword evidence="2 4" id="KW-0812">Transmembrane</keyword>
<dbReference type="GO" id="GO:0050850">
    <property type="term" value="P:positive regulation of calcium-mediated signaling"/>
    <property type="evidence" value="ECO:0007669"/>
    <property type="project" value="TreeGrafter"/>
</dbReference>
<evidence type="ECO:0000259" key="6">
    <source>
        <dbReference type="SMART" id="SM00409"/>
    </source>
</evidence>
<dbReference type="Gene3D" id="2.60.40.10">
    <property type="entry name" value="Immunoglobulins"/>
    <property type="match status" value="1"/>
</dbReference>
<feature type="signal peptide" evidence="5">
    <location>
        <begin position="1"/>
        <end position="18"/>
    </location>
</feature>
<dbReference type="GO" id="GO:0120035">
    <property type="term" value="P:regulation of plasma membrane bounded cell projection organization"/>
    <property type="evidence" value="ECO:0007669"/>
    <property type="project" value="TreeGrafter"/>
</dbReference>
<dbReference type="GO" id="GO:1903980">
    <property type="term" value="P:positive regulation of microglial cell activation"/>
    <property type="evidence" value="ECO:0007669"/>
    <property type="project" value="TreeGrafter"/>
</dbReference>
<dbReference type="EMBL" id="JAUPFM010000005">
    <property type="protein sequence ID" value="KAK2850845.1"/>
    <property type="molecule type" value="Genomic_DNA"/>
</dbReference>